<dbReference type="PANTHER" id="PTHR12175:SF1">
    <property type="entry name" value="PITH DOMAIN-CONTAINING PROTEIN 1"/>
    <property type="match status" value="1"/>
</dbReference>
<feature type="region of interest" description="Disordered" evidence="2">
    <location>
        <begin position="1"/>
        <end position="41"/>
    </location>
</feature>
<proteinExistence type="inferred from homology"/>
<evidence type="ECO:0000256" key="1">
    <source>
        <dbReference type="ARBA" id="ARBA00025788"/>
    </source>
</evidence>
<evidence type="ECO:0000313" key="4">
    <source>
        <dbReference type="EMBL" id="KAJ1728665.1"/>
    </source>
</evidence>
<protein>
    <recommendedName>
        <fullName evidence="3">PITH domain-containing protein</fullName>
    </recommendedName>
</protein>
<dbReference type="PROSITE" id="PS51532">
    <property type="entry name" value="PITH"/>
    <property type="match status" value="1"/>
</dbReference>
<feature type="domain" description="PITH" evidence="3">
    <location>
        <begin position="37"/>
        <end position="210"/>
    </location>
</feature>
<dbReference type="SUPFAM" id="SSF49785">
    <property type="entry name" value="Galactose-binding domain-like"/>
    <property type="match status" value="1"/>
</dbReference>
<dbReference type="InterPro" id="IPR010400">
    <property type="entry name" value="PITH_dom"/>
</dbReference>
<feature type="compositionally biased region" description="Basic and acidic residues" evidence="2">
    <location>
        <begin position="1"/>
        <end position="20"/>
    </location>
</feature>
<accession>A0A9W7Y9N1</accession>
<evidence type="ECO:0000256" key="2">
    <source>
        <dbReference type="SAM" id="MobiDB-lite"/>
    </source>
</evidence>
<dbReference type="OrthoDB" id="2635at2759"/>
<sequence>MSCHGEAHDDDFGHSHEGHGHGHGHGRGHGGHDHSHEADADTGLSDSLFGKVVVDEAWCLNERTAGSVRGVFKPWDRRLDTAHCIESDADVELLVYVPFNGMVKLKSVLIWGGDGQAAPSHVRVFANRDDLDFDSVGDAVPTQEWPLVDGATQPVEYPVRAAKFAAVRSVALHFPANFGADETQIFYLAFRGDWEQLRENPVISVYELKPN</sequence>
<comment type="caution">
    <text evidence="4">The sequence shown here is derived from an EMBL/GenBank/DDBJ whole genome shotgun (WGS) entry which is preliminary data.</text>
</comment>
<gene>
    <name evidence="4" type="ORF">LPJ61_003912</name>
</gene>
<reference evidence="4" key="1">
    <citation type="submission" date="2022-07" db="EMBL/GenBank/DDBJ databases">
        <title>Phylogenomic reconstructions and comparative analyses of Kickxellomycotina fungi.</title>
        <authorList>
            <person name="Reynolds N.K."/>
            <person name="Stajich J.E."/>
            <person name="Barry K."/>
            <person name="Grigoriev I.V."/>
            <person name="Crous P."/>
            <person name="Smith M.E."/>
        </authorList>
    </citation>
    <scope>NUCLEOTIDE SEQUENCE</scope>
    <source>
        <strain evidence="4">BCRC 34381</strain>
    </source>
</reference>
<dbReference type="AlphaFoldDB" id="A0A9W7Y9N1"/>
<dbReference type="GO" id="GO:0005634">
    <property type="term" value="C:nucleus"/>
    <property type="evidence" value="ECO:0007669"/>
    <property type="project" value="TreeGrafter"/>
</dbReference>
<organism evidence="4 5">
    <name type="scientific">Coemansia biformis</name>
    <dbReference type="NCBI Taxonomy" id="1286918"/>
    <lineage>
        <taxon>Eukaryota</taxon>
        <taxon>Fungi</taxon>
        <taxon>Fungi incertae sedis</taxon>
        <taxon>Zoopagomycota</taxon>
        <taxon>Kickxellomycotina</taxon>
        <taxon>Kickxellomycetes</taxon>
        <taxon>Kickxellales</taxon>
        <taxon>Kickxellaceae</taxon>
        <taxon>Coemansia</taxon>
    </lineage>
</organism>
<keyword evidence="5" id="KW-1185">Reference proteome</keyword>
<dbReference type="Pfam" id="PF06201">
    <property type="entry name" value="PITH"/>
    <property type="match status" value="1"/>
</dbReference>
<dbReference type="InterPro" id="IPR008979">
    <property type="entry name" value="Galactose-bd-like_sf"/>
</dbReference>
<dbReference type="InterPro" id="IPR045099">
    <property type="entry name" value="PITH1-like"/>
</dbReference>
<comment type="similarity">
    <text evidence="1">Belongs to the PITHD1 family.</text>
</comment>
<dbReference type="PANTHER" id="PTHR12175">
    <property type="entry name" value="AD039 HT014 THIOREDOXIN FAMILY TRP26"/>
    <property type="match status" value="1"/>
</dbReference>
<dbReference type="EMBL" id="JANBOI010000764">
    <property type="protein sequence ID" value="KAJ1728665.1"/>
    <property type="molecule type" value="Genomic_DNA"/>
</dbReference>
<dbReference type="InterPro" id="IPR037047">
    <property type="entry name" value="PITH_dom_sf"/>
</dbReference>
<feature type="non-terminal residue" evidence="4">
    <location>
        <position position="211"/>
    </location>
</feature>
<dbReference type="GO" id="GO:0005737">
    <property type="term" value="C:cytoplasm"/>
    <property type="evidence" value="ECO:0007669"/>
    <property type="project" value="UniProtKB-ARBA"/>
</dbReference>
<feature type="compositionally biased region" description="Basic and acidic residues" evidence="2">
    <location>
        <begin position="30"/>
        <end position="39"/>
    </location>
</feature>
<dbReference type="Proteomes" id="UP001143981">
    <property type="component" value="Unassembled WGS sequence"/>
</dbReference>
<dbReference type="Gene3D" id="2.60.120.470">
    <property type="entry name" value="PITH domain"/>
    <property type="match status" value="1"/>
</dbReference>
<evidence type="ECO:0000313" key="5">
    <source>
        <dbReference type="Proteomes" id="UP001143981"/>
    </source>
</evidence>
<evidence type="ECO:0000259" key="3">
    <source>
        <dbReference type="PROSITE" id="PS51532"/>
    </source>
</evidence>
<name>A0A9W7Y9N1_9FUNG</name>